<feature type="transmembrane region" description="Helical" evidence="14">
    <location>
        <begin position="28"/>
        <end position="45"/>
    </location>
</feature>
<evidence type="ECO:0000313" key="15">
    <source>
        <dbReference type="EMBL" id="ANJ67895.1"/>
    </source>
</evidence>
<evidence type="ECO:0000256" key="10">
    <source>
        <dbReference type="ARBA" id="ARBA00030253"/>
    </source>
</evidence>
<evidence type="ECO:0000256" key="13">
    <source>
        <dbReference type="ARBA" id="ARBA00047690"/>
    </source>
</evidence>
<dbReference type="InterPro" id="IPR006369">
    <property type="entry name" value="Protohaem_IX_farnesylTrfase"/>
</dbReference>
<keyword evidence="9 14" id="KW-0472">Membrane</keyword>
<name>A0A191ZJ50_9GAMM</name>
<keyword evidence="7 14" id="KW-1133">Transmembrane helix</keyword>
<proteinExistence type="inferred from homology"/>
<comment type="miscellaneous">
    <text evidence="14">Carbon 2 of the heme B porphyrin ring is defined according to the Fischer nomenclature.</text>
</comment>
<dbReference type="AlphaFoldDB" id="A0A191ZJ50"/>
<keyword evidence="6 14" id="KW-0812">Transmembrane</keyword>
<keyword evidence="8 14" id="KW-0350">Heme biosynthesis</keyword>
<evidence type="ECO:0000256" key="6">
    <source>
        <dbReference type="ARBA" id="ARBA00022692"/>
    </source>
</evidence>
<comment type="subcellular location">
    <subcellularLocation>
        <location evidence="1 14">Cell membrane</location>
        <topology evidence="1 14">Multi-pass membrane protein</topology>
    </subcellularLocation>
</comment>
<dbReference type="InterPro" id="IPR030470">
    <property type="entry name" value="UbiA_prenylTrfase_CS"/>
</dbReference>
<keyword evidence="16" id="KW-1185">Reference proteome</keyword>
<dbReference type="EMBL" id="CP016027">
    <property type="protein sequence ID" value="ANJ67895.1"/>
    <property type="molecule type" value="Genomic_DNA"/>
</dbReference>
<evidence type="ECO:0000256" key="12">
    <source>
        <dbReference type="ARBA" id="ARBA00042475"/>
    </source>
</evidence>
<evidence type="ECO:0000256" key="11">
    <source>
        <dbReference type="ARBA" id="ARBA00040810"/>
    </source>
</evidence>
<feature type="transmembrane region" description="Helical" evidence="14">
    <location>
        <begin position="276"/>
        <end position="295"/>
    </location>
</feature>
<sequence length="306" mass="33183">MTTVRTESLTLAPPSAWRCYLKLCKLKVVSLVVFTALVAMVLASPPGNLPWVTVLAATIGIALAGASAAAFNHIADRDIDQVMGRTQNRPLPSGNISRTSATVFATTLGALAMLILWTMVNPFTAVLTLLTLIGYAVVYTRYLKWIGPQNIVLGGASGAAPAMLGWSAITGTIGWEAFALFLIIFVWTPPHFWALAVARREEYAKAGVPMLPVTHGVPYTKHSIFAYALFLIPVSYLPVTVGLSGPFYLIGATILGGMFAVRAYKLMYVDSDQLAMRLFGFSITYLTLLFALLLVDHYLPVHGWAW</sequence>
<dbReference type="InterPro" id="IPR000537">
    <property type="entry name" value="UbiA_prenyltransferase"/>
</dbReference>
<evidence type="ECO:0000256" key="14">
    <source>
        <dbReference type="HAMAP-Rule" id="MF_00154"/>
    </source>
</evidence>
<gene>
    <name evidence="14" type="primary">cyoE</name>
    <name evidence="15" type="ORF">A9404_11365</name>
</gene>
<keyword evidence="4 14" id="KW-1003">Cell membrane</keyword>
<dbReference type="Pfam" id="PF01040">
    <property type="entry name" value="UbiA"/>
    <property type="match status" value="1"/>
</dbReference>
<dbReference type="Proteomes" id="UP000078596">
    <property type="component" value="Chromosome"/>
</dbReference>
<feature type="transmembrane region" description="Helical" evidence="14">
    <location>
        <begin position="96"/>
        <end position="117"/>
    </location>
</feature>
<dbReference type="RefSeq" id="WP_066101679.1">
    <property type="nucleotide sequence ID" value="NZ_CP016027.1"/>
</dbReference>
<evidence type="ECO:0000256" key="2">
    <source>
        <dbReference type="ARBA" id="ARBA00004919"/>
    </source>
</evidence>
<reference evidence="15 16" key="1">
    <citation type="submission" date="2016-06" db="EMBL/GenBank/DDBJ databases">
        <title>Insight into the functional genes involving in sulfur oxidation in Pearl River water.</title>
        <authorList>
            <person name="Luo J."/>
            <person name="Tan X."/>
            <person name="Lin W."/>
        </authorList>
    </citation>
    <scope>NUCLEOTIDE SEQUENCE [LARGE SCALE GENOMIC DNA]</scope>
    <source>
        <strain evidence="15 16">LS2</strain>
    </source>
</reference>
<dbReference type="Gene3D" id="1.10.357.140">
    <property type="entry name" value="UbiA prenyltransferase"/>
    <property type="match status" value="1"/>
</dbReference>
<dbReference type="PROSITE" id="PS00943">
    <property type="entry name" value="UBIA"/>
    <property type="match status" value="1"/>
</dbReference>
<dbReference type="InterPro" id="IPR044878">
    <property type="entry name" value="UbiA_sf"/>
</dbReference>
<dbReference type="EC" id="2.5.1.141" evidence="3 14"/>
<keyword evidence="5 14" id="KW-0808">Transferase</keyword>
<dbReference type="KEGG" id="haz:A9404_11365"/>
<protein>
    <recommendedName>
        <fullName evidence="11 14">Protoheme IX farnesyltransferase</fullName>
        <ecNumber evidence="3 14">2.5.1.141</ecNumber>
    </recommendedName>
    <alternativeName>
        <fullName evidence="12 14">Heme B farnesyltransferase</fullName>
    </alternativeName>
    <alternativeName>
        <fullName evidence="10 14">Heme O synthase</fullName>
    </alternativeName>
</protein>
<evidence type="ECO:0000256" key="8">
    <source>
        <dbReference type="ARBA" id="ARBA00023133"/>
    </source>
</evidence>
<comment type="similarity">
    <text evidence="14">Belongs to the UbiA prenyltransferase family. Protoheme IX farnesyltransferase subfamily.</text>
</comment>
<dbReference type="HAMAP" id="MF_00154">
    <property type="entry name" value="CyoE_CtaB"/>
    <property type="match status" value="1"/>
</dbReference>
<feature type="transmembrane region" description="Helical" evidence="14">
    <location>
        <begin position="151"/>
        <end position="169"/>
    </location>
</feature>
<organism evidence="15 16">
    <name type="scientific">Halothiobacillus diazotrophicus</name>
    <dbReference type="NCBI Taxonomy" id="1860122"/>
    <lineage>
        <taxon>Bacteria</taxon>
        <taxon>Pseudomonadati</taxon>
        <taxon>Pseudomonadota</taxon>
        <taxon>Gammaproteobacteria</taxon>
        <taxon>Chromatiales</taxon>
        <taxon>Halothiobacillaceae</taxon>
        <taxon>Halothiobacillus</taxon>
    </lineage>
</organism>
<dbReference type="GO" id="GO:0005886">
    <property type="term" value="C:plasma membrane"/>
    <property type="evidence" value="ECO:0007669"/>
    <property type="project" value="UniProtKB-SubCell"/>
</dbReference>
<evidence type="ECO:0000256" key="1">
    <source>
        <dbReference type="ARBA" id="ARBA00004651"/>
    </source>
</evidence>
<dbReference type="PANTHER" id="PTHR43448:SF7">
    <property type="entry name" value="4-HYDROXYBENZOATE SOLANESYLTRANSFERASE"/>
    <property type="match status" value="1"/>
</dbReference>
<dbReference type="GO" id="GO:0048034">
    <property type="term" value="P:heme O biosynthetic process"/>
    <property type="evidence" value="ECO:0007669"/>
    <property type="project" value="UniProtKB-UniRule"/>
</dbReference>
<accession>A0A191ZJ50</accession>
<feature type="transmembrane region" description="Helical" evidence="14">
    <location>
        <begin position="51"/>
        <end position="75"/>
    </location>
</feature>
<feature type="transmembrane region" description="Helical" evidence="14">
    <location>
        <begin position="175"/>
        <end position="198"/>
    </location>
</feature>
<dbReference type="GO" id="GO:0008495">
    <property type="term" value="F:protoheme IX farnesyltransferase activity"/>
    <property type="evidence" value="ECO:0007669"/>
    <property type="project" value="UniProtKB-UniRule"/>
</dbReference>
<dbReference type="CDD" id="cd13957">
    <property type="entry name" value="PT_UbiA_Cox10"/>
    <property type="match status" value="1"/>
</dbReference>
<evidence type="ECO:0000256" key="7">
    <source>
        <dbReference type="ARBA" id="ARBA00022989"/>
    </source>
</evidence>
<dbReference type="NCBIfam" id="NF003349">
    <property type="entry name" value="PRK04375.1-2"/>
    <property type="match status" value="1"/>
</dbReference>
<evidence type="ECO:0000256" key="9">
    <source>
        <dbReference type="ARBA" id="ARBA00023136"/>
    </source>
</evidence>
<evidence type="ECO:0000256" key="4">
    <source>
        <dbReference type="ARBA" id="ARBA00022475"/>
    </source>
</evidence>
<dbReference type="OrthoDB" id="9814417at2"/>
<comment type="catalytic activity">
    <reaction evidence="13 14">
        <text>heme b + (2E,6E)-farnesyl diphosphate + H2O = Fe(II)-heme o + diphosphate</text>
        <dbReference type="Rhea" id="RHEA:28070"/>
        <dbReference type="ChEBI" id="CHEBI:15377"/>
        <dbReference type="ChEBI" id="CHEBI:33019"/>
        <dbReference type="ChEBI" id="CHEBI:60344"/>
        <dbReference type="ChEBI" id="CHEBI:60530"/>
        <dbReference type="ChEBI" id="CHEBI:175763"/>
        <dbReference type="EC" id="2.5.1.141"/>
    </reaction>
</comment>
<feature type="transmembrane region" description="Helical" evidence="14">
    <location>
        <begin position="123"/>
        <end position="139"/>
    </location>
</feature>
<dbReference type="PANTHER" id="PTHR43448">
    <property type="entry name" value="PROTOHEME IX FARNESYLTRANSFERASE, MITOCHONDRIAL"/>
    <property type="match status" value="1"/>
</dbReference>
<feature type="transmembrane region" description="Helical" evidence="14">
    <location>
        <begin position="219"/>
        <end position="239"/>
    </location>
</feature>
<dbReference type="STRING" id="1860122.A9404_11365"/>
<dbReference type="NCBIfam" id="TIGR01473">
    <property type="entry name" value="cyoE_ctaB"/>
    <property type="match status" value="1"/>
</dbReference>
<dbReference type="UniPathway" id="UPA00834">
    <property type="reaction ID" value="UER00712"/>
</dbReference>
<evidence type="ECO:0000313" key="16">
    <source>
        <dbReference type="Proteomes" id="UP000078596"/>
    </source>
</evidence>
<evidence type="ECO:0000256" key="3">
    <source>
        <dbReference type="ARBA" id="ARBA00012292"/>
    </source>
</evidence>
<comment type="pathway">
    <text evidence="2 14">Porphyrin-containing compound metabolism; heme O biosynthesis; heme O from protoheme: step 1/1.</text>
</comment>
<evidence type="ECO:0000256" key="5">
    <source>
        <dbReference type="ARBA" id="ARBA00022679"/>
    </source>
</evidence>
<feature type="transmembrane region" description="Helical" evidence="14">
    <location>
        <begin position="245"/>
        <end position="264"/>
    </location>
</feature>
<comment type="function">
    <text evidence="14">Converts heme B (protoheme IX) to heme O by substitution of the vinyl group on carbon 2 of heme B porphyrin ring with a hydroxyethyl farnesyl side group.</text>
</comment>